<reference evidence="7 8" key="1">
    <citation type="submission" date="2012-08" db="EMBL/GenBank/DDBJ databases">
        <title>Whole genome shotgun sequence of Austwickia chelonae NBRC 105200.</title>
        <authorList>
            <person name="Yoshida I."/>
            <person name="Hosoyama A."/>
            <person name="Tsuchikane K."/>
            <person name="Katsumata H."/>
            <person name="Ando Y."/>
            <person name="Ohji S."/>
            <person name="Hamada M."/>
            <person name="Tamura T."/>
            <person name="Yamazoe A."/>
            <person name="Yamazaki S."/>
            <person name="Fujita N."/>
        </authorList>
    </citation>
    <scope>NUCLEOTIDE SEQUENCE [LARGE SCALE GENOMIC DNA]</scope>
    <source>
        <strain evidence="7 8">NBRC 105200</strain>
    </source>
</reference>
<dbReference type="PANTHER" id="PTHR30532">
    <property type="entry name" value="IRON III DICITRATE-BINDING PERIPLASMIC PROTEIN"/>
    <property type="match status" value="1"/>
</dbReference>
<name>K6VVE4_9MICO</name>
<evidence type="ECO:0000313" key="7">
    <source>
        <dbReference type="EMBL" id="GAB79315.1"/>
    </source>
</evidence>
<organism evidence="7 8">
    <name type="scientific">Austwickia chelonae NBRC 105200</name>
    <dbReference type="NCBI Taxonomy" id="1184607"/>
    <lineage>
        <taxon>Bacteria</taxon>
        <taxon>Bacillati</taxon>
        <taxon>Actinomycetota</taxon>
        <taxon>Actinomycetes</taxon>
        <taxon>Micrococcales</taxon>
        <taxon>Dermatophilaceae</taxon>
        <taxon>Austwickia</taxon>
    </lineage>
</organism>
<dbReference type="eggNOG" id="COG0614">
    <property type="taxonomic scope" value="Bacteria"/>
</dbReference>
<dbReference type="SUPFAM" id="SSF53807">
    <property type="entry name" value="Helical backbone' metal receptor"/>
    <property type="match status" value="1"/>
</dbReference>
<keyword evidence="4 5" id="KW-0732">Signal</keyword>
<dbReference type="GO" id="GO:0030288">
    <property type="term" value="C:outer membrane-bounded periplasmic space"/>
    <property type="evidence" value="ECO:0007669"/>
    <property type="project" value="TreeGrafter"/>
</dbReference>
<dbReference type="PANTHER" id="PTHR30532:SF21">
    <property type="entry name" value="SIDEROPHORE-BINDING LIPOPROTEIN YFIY-RELATED"/>
    <property type="match status" value="1"/>
</dbReference>
<protein>
    <submittedName>
        <fullName evidence="7">Putative iron-siderophore ABC transporter substrate-binding protein</fullName>
    </submittedName>
</protein>
<keyword evidence="8" id="KW-1185">Reference proteome</keyword>
<feature type="signal peptide" evidence="5">
    <location>
        <begin position="1"/>
        <end position="38"/>
    </location>
</feature>
<dbReference type="Proteomes" id="UP000008495">
    <property type="component" value="Unassembled WGS sequence"/>
</dbReference>
<gene>
    <name evidence="7" type="ORF">AUCHE_22_00850</name>
</gene>
<dbReference type="Pfam" id="PF01497">
    <property type="entry name" value="Peripla_BP_2"/>
    <property type="match status" value="1"/>
</dbReference>
<dbReference type="InterPro" id="IPR051313">
    <property type="entry name" value="Bact_iron-sidero_bind"/>
</dbReference>
<feature type="domain" description="Fe/B12 periplasmic-binding" evidence="6">
    <location>
        <begin position="67"/>
        <end position="331"/>
    </location>
</feature>
<proteinExistence type="inferred from homology"/>
<comment type="subcellular location">
    <subcellularLocation>
        <location evidence="1">Cell envelope</location>
    </subcellularLocation>
</comment>
<dbReference type="PROSITE" id="PS51257">
    <property type="entry name" value="PROKAR_LIPOPROTEIN"/>
    <property type="match status" value="1"/>
</dbReference>
<evidence type="ECO:0000259" key="6">
    <source>
        <dbReference type="PROSITE" id="PS50983"/>
    </source>
</evidence>
<evidence type="ECO:0000256" key="3">
    <source>
        <dbReference type="ARBA" id="ARBA00022448"/>
    </source>
</evidence>
<evidence type="ECO:0000256" key="2">
    <source>
        <dbReference type="ARBA" id="ARBA00008814"/>
    </source>
</evidence>
<evidence type="ECO:0000313" key="8">
    <source>
        <dbReference type="Proteomes" id="UP000008495"/>
    </source>
</evidence>
<dbReference type="CDD" id="cd01146">
    <property type="entry name" value="FhuD"/>
    <property type="match status" value="1"/>
</dbReference>
<dbReference type="InterPro" id="IPR002491">
    <property type="entry name" value="ABC_transptr_periplasmic_BD"/>
</dbReference>
<dbReference type="STRING" id="100225.SAMN05421595_2625"/>
<sequence length="337" mass="35924">MRPSNVIPGGHPRSRRALAALSALTAAVVLSGCGAVQAHRSPSDAGGERRTITHAMGESTVTGRPQRVAALDQSYVEAVALLRTPVVAITTYHSVTGGALPHMGEGGRQYVGGASVLGTLQEPSLEKLTTAKPDLILSAKVRHEKLYDQLSAIAPTVMSQSTGPTWKENILLAGKTLGKEDLAKERIAEYEKQARKVGDAVKEKAGRNPKISVVRFMEGKTRLYQAKSFSGIVLKDAGLDRPESQAAEDFATEISEEKIPMADGDKIFVTVADPEKGKSTELKAAFEANPLWADLASRTTPVDDLSWMSSVSVQGAYKILEDLAKAYEVPGPDPLAP</sequence>
<comment type="similarity">
    <text evidence="2">Belongs to the bacterial solute-binding protein 8 family.</text>
</comment>
<evidence type="ECO:0000256" key="4">
    <source>
        <dbReference type="ARBA" id="ARBA00022729"/>
    </source>
</evidence>
<comment type="caution">
    <text evidence="7">The sequence shown here is derived from an EMBL/GenBank/DDBJ whole genome shotgun (WGS) entry which is preliminary data.</text>
</comment>
<accession>K6VVE4</accession>
<dbReference type="Gene3D" id="3.40.50.1980">
    <property type="entry name" value="Nitrogenase molybdenum iron protein domain"/>
    <property type="match status" value="2"/>
</dbReference>
<evidence type="ECO:0000256" key="5">
    <source>
        <dbReference type="SAM" id="SignalP"/>
    </source>
</evidence>
<keyword evidence="3" id="KW-0813">Transport</keyword>
<dbReference type="GO" id="GO:1901678">
    <property type="term" value="P:iron coordination entity transport"/>
    <property type="evidence" value="ECO:0007669"/>
    <property type="project" value="UniProtKB-ARBA"/>
</dbReference>
<feature type="chain" id="PRO_5003895685" evidence="5">
    <location>
        <begin position="39"/>
        <end position="337"/>
    </location>
</feature>
<dbReference type="RefSeq" id="WP_006504073.1">
    <property type="nucleotide sequence ID" value="NZ_BAGZ01000022.1"/>
</dbReference>
<dbReference type="EMBL" id="BAGZ01000022">
    <property type="protein sequence ID" value="GAB79315.1"/>
    <property type="molecule type" value="Genomic_DNA"/>
</dbReference>
<evidence type="ECO:0000256" key="1">
    <source>
        <dbReference type="ARBA" id="ARBA00004196"/>
    </source>
</evidence>
<dbReference type="AlphaFoldDB" id="K6VVE4"/>
<dbReference type="PROSITE" id="PS50983">
    <property type="entry name" value="FE_B12_PBP"/>
    <property type="match status" value="1"/>
</dbReference>